<dbReference type="STRING" id="4795.A0A225UCV5"/>
<evidence type="ECO:0000313" key="2">
    <source>
        <dbReference type="EMBL" id="OWY90791.1"/>
    </source>
</evidence>
<sequence length="209" mass="23925">QLPLAKASQAILSYTTDRGIFTPTRVPQGCTDEALHFQSTVEELLKDCLHDCLLVWIDDLLAFADSTAELLDVIEAILTKLDEYGFKLNPKKCRFFLTEFRWCGRIISERGIGHDPARIEALQRIPEPTTAAELQQFVCATNWMREGLVDYTRTVRPLQERLDTALHGSRRSKRAAAGIKLNFRPRNELVLRKVKLSCHTRQLWHIPTP</sequence>
<name>A0A225UCV5_9STRA</name>
<feature type="domain" description="Reverse transcriptase" evidence="1">
    <location>
        <begin position="1"/>
        <end position="107"/>
    </location>
</feature>
<organism evidence="2 3">
    <name type="scientific">Phytophthora megakarya</name>
    <dbReference type="NCBI Taxonomy" id="4795"/>
    <lineage>
        <taxon>Eukaryota</taxon>
        <taxon>Sar</taxon>
        <taxon>Stramenopiles</taxon>
        <taxon>Oomycota</taxon>
        <taxon>Peronosporomycetes</taxon>
        <taxon>Peronosporales</taxon>
        <taxon>Peronosporaceae</taxon>
        <taxon>Phytophthora</taxon>
    </lineage>
</organism>
<comment type="caution">
    <text evidence="2">The sequence shown here is derived from an EMBL/GenBank/DDBJ whole genome shotgun (WGS) entry which is preliminary data.</text>
</comment>
<dbReference type="InterPro" id="IPR043502">
    <property type="entry name" value="DNA/RNA_pol_sf"/>
</dbReference>
<dbReference type="Gene3D" id="3.30.70.270">
    <property type="match status" value="2"/>
</dbReference>
<dbReference type="Proteomes" id="UP000198211">
    <property type="component" value="Unassembled WGS sequence"/>
</dbReference>
<dbReference type="Pfam" id="PF00078">
    <property type="entry name" value="RVT_1"/>
    <property type="match status" value="1"/>
</dbReference>
<dbReference type="SUPFAM" id="SSF56672">
    <property type="entry name" value="DNA/RNA polymerases"/>
    <property type="match status" value="1"/>
</dbReference>
<evidence type="ECO:0000313" key="3">
    <source>
        <dbReference type="Proteomes" id="UP000198211"/>
    </source>
</evidence>
<dbReference type="InterPro" id="IPR043128">
    <property type="entry name" value="Rev_trsase/Diguanyl_cyclase"/>
</dbReference>
<evidence type="ECO:0000259" key="1">
    <source>
        <dbReference type="PROSITE" id="PS50878"/>
    </source>
</evidence>
<dbReference type="OrthoDB" id="126235at2759"/>
<accession>A0A225UCV5</accession>
<dbReference type="PROSITE" id="PS50878">
    <property type="entry name" value="RT_POL"/>
    <property type="match status" value="1"/>
</dbReference>
<dbReference type="AlphaFoldDB" id="A0A225UCV5"/>
<dbReference type="PANTHER" id="PTHR33064:SF37">
    <property type="entry name" value="RIBONUCLEASE H"/>
    <property type="match status" value="1"/>
</dbReference>
<gene>
    <name evidence="2" type="ORF">PHMEG_00040920</name>
</gene>
<dbReference type="InterPro" id="IPR000477">
    <property type="entry name" value="RT_dom"/>
</dbReference>
<keyword evidence="3" id="KW-1185">Reference proteome</keyword>
<dbReference type="Gene3D" id="3.10.10.10">
    <property type="entry name" value="HIV Type 1 Reverse Transcriptase, subunit A, domain 1"/>
    <property type="match status" value="1"/>
</dbReference>
<feature type="non-terminal residue" evidence="2">
    <location>
        <position position="1"/>
    </location>
</feature>
<reference evidence="3" key="1">
    <citation type="submission" date="2017-03" db="EMBL/GenBank/DDBJ databases">
        <title>Phytopthora megakarya and P. palmivora, two closely related causual agents of cacao black pod achieved similar genome size and gene model numbers by different mechanisms.</title>
        <authorList>
            <person name="Ali S."/>
            <person name="Shao J."/>
            <person name="Larry D.J."/>
            <person name="Kronmiller B."/>
            <person name="Shen D."/>
            <person name="Strem M.D."/>
            <person name="Melnick R.L."/>
            <person name="Guiltinan M.J."/>
            <person name="Tyler B.M."/>
            <person name="Meinhardt L.W."/>
            <person name="Bailey B.A."/>
        </authorList>
    </citation>
    <scope>NUCLEOTIDE SEQUENCE [LARGE SCALE GENOMIC DNA]</scope>
    <source>
        <strain evidence="3">zdho120</strain>
    </source>
</reference>
<dbReference type="InterPro" id="IPR051320">
    <property type="entry name" value="Viral_Replic_Matur_Polypro"/>
</dbReference>
<dbReference type="EMBL" id="NBNE01021886">
    <property type="protein sequence ID" value="OWY90791.1"/>
    <property type="molecule type" value="Genomic_DNA"/>
</dbReference>
<dbReference type="PANTHER" id="PTHR33064">
    <property type="entry name" value="POL PROTEIN"/>
    <property type="match status" value="1"/>
</dbReference>
<proteinExistence type="predicted"/>
<protein>
    <submittedName>
        <fullName evidence="2">Retrotransposon protein, Ty3-gypsy subclass</fullName>
    </submittedName>
</protein>